<keyword evidence="6" id="KW-0630">Potassium</keyword>
<keyword evidence="5" id="KW-0631">Potassium channel</keyword>
<feature type="compositionally biased region" description="Basic and acidic residues" evidence="11">
    <location>
        <begin position="40"/>
        <end position="55"/>
    </location>
</feature>
<proteinExistence type="predicted"/>
<evidence type="ECO:0000256" key="5">
    <source>
        <dbReference type="ARBA" id="ARBA00022826"/>
    </source>
</evidence>
<evidence type="ECO:0000256" key="3">
    <source>
        <dbReference type="ARBA" id="ARBA00022538"/>
    </source>
</evidence>
<dbReference type="InterPro" id="IPR047871">
    <property type="entry name" value="K_chnl_Slo-like"/>
</dbReference>
<feature type="domain" description="Ion transport" evidence="13">
    <location>
        <begin position="115"/>
        <end position="308"/>
    </location>
</feature>
<evidence type="ECO:0000256" key="1">
    <source>
        <dbReference type="ARBA" id="ARBA00004141"/>
    </source>
</evidence>
<dbReference type="STRING" id="1202772.A0A1V9YQ85"/>
<feature type="domain" description="Calcium-activated potassium channel BK alpha subunit" evidence="14">
    <location>
        <begin position="477"/>
        <end position="567"/>
    </location>
</feature>
<accession>A0A1V9YQ85</accession>
<dbReference type="OrthoDB" id="69720at2759"/>
<evidence type="ECO:0000256" key="11">
    <source>
        <dbReference type="SAM" id="MobiDB-lite"/>
    </source>
</evidence>
<keyword evidence="10" id="KW-0407">Ion channel</keyword>
<evidence type="ECO:0000313" key="16">
    <source>
        <dbReference type="EMBL" id="OQR87797.1"/>
    </source>
</evidence>
<evidence type="ECO:0008006" key="18">
    <source>
        <dbReference type="Google" id="ProtNLM"/>
    </source>
</evidence>
<dbReference type="Pfam" id="PF00520">
    <property type="entry name" value="Ion_trans"/>
    <property type="match status" value="1"/>
</dbReference>
<evidence type="ECO:0000256" key="6">
    <source>
        <dbReference type="ARBA" id="ARBA00022958"/>
    </source>
</evidence>
<dbReference type="PANTHER" id="PTHR10027">
    <property type="entry name" value="CALCIUM-ACTIVATED POTASSIUM CHANNEL ALPHA CHAIN"/>
    <property type="match status" value="1"/>
</dbReference>
<gene>
    <name evidence="16" type="ORF">ACHHYP_08037</name>
</gene>
<evidence type="ECO:0000313" key="17">
    <source>
        <dbReference type="Proteomes" id="UP000243579"/>
    </source>
</evidence>
<feature type="domain" description="RCK N-terminal" evidence="15">
    <location>
        <begin position="336"/>
        <end position="449"/>
    </location>
</feature>
<dbReference type="SUPFAM" id="SSF81324">
    <property type="entry name" value="Voltage-gated potassium channels"/>
    <property type="match status" value="1"/>
</dbReference>
<dbReference type="InterPro" id="IPR005821">
    <property type="entry name" value="Ion_trans_dom"/>
</dbReference>
<evidence type="ECO:0000256" key="8">
    <source>
        <dbReference type="ARBA" id="ARBA00023065"/>
    </source>
</evidence>
<dbReference type="GO" id="GO:0016020">
    <property type="term" value="C:membrane"/>
    <property type="evidence" value="ECO:0007669"/>
    <property type="project" value="UniProtKB-SubCell"/>
</dbReference>
<dbReference type="GO" id="GO:0005267">
    <property type="term" value="F:potassium channel activity"/>
    <property type="evidence" value="ECO:0007669"/>
    <property type="project" value="UniProtKB-KW"/>
</dbReference>
<feature type="transmembrane region" description="Helical" evidence="12">
    <location>
        <begin position="113"/>
        <end position="136"/>
    </location>
</feature>
<feature type="region of interest" description="Disordered" evidence="11">
    <location>
        <begin position="37"/>
        <end position="63"/>
    </location>
</feature>
<dbReference type="AlphaFoldDB" id="A0A1V9YQ85"/>
<feature type="region of interest" description="Disordered" evidence="11">
    <location>
        <begin position="1"/>
        <end position="20"/>
    </location>
</feature>
<dbReference type="Pfam" id="PF03493">
    <property type="entry name" value="BK_channel_a"/>
    <property type="match status" value="1"/>
</dbReference>
<dbReference type="Gene3D" id="1.20.120.350">
    <property type="entry name" value="Voltage-gated potassium channels. Chain C"/>
    <property type="match status" value="1"/>
</dbReference>
<evidence type="ECO:0000256" key="10">
    <source>
        <dbReference type="ARBA" id="ARBA00023303"/>
    </source>
</evidence>
<dbReference type="Gene3D" id="3.40.50.720">
    <property type="entry name" value="NAD(P)-binding Rossmann-like Domain"/>
    <property type="match status" value="1"/>
</dbReference>
<dbReference type="Proteomes" id="UP000243579">
    <property type="component" value="Unassembled WGS sequence"/>
</dbReference>
<feature type="transmembrane region" description="Helical" evidence="12">
    <location>
        <begin position="173"/>
        <end position="194"/>
    </location>
</feature>
<keyword evidence="17" id="KW-1185">Reference proteome</keyword>
<dbReference type="PANTHER" id="PTHR10027:SF10">
    <property type="entry name" value="SLOWPOKE 2, ISOFORM D"/>
    <property type="match status" value="1"/>
</dbReference>
<keyword evidence="2" id="KW-0813">Transport</keyword>
<evidence type="ECO:0000256" key="4">
    <source>
        <dbReference type="ARBA" id="ARBA00022692"/>
    </source>
</evidence>
<keyword evidence="9 12" id="KW-0472">Membrane</keyword>
<sequence length="1018" mass="113666">MLKGSTESDDNQKEEPVGHEVEIELATISSDLAYQQLKTPRVDTKPLARRDESSGLKRPSSIDIRADDTPVPPDIVVRHENLRRQRSKRHATLVYTPSWREWLQGHMTSRVGVYLELINTTFSVLCCIFYLIQLYIPRTYDALCIRHVEITLTCYFAAHYLLHIYTSEDLKQFALSMNGIIDVITIVPAFIMYFSTAQSFKAVTLFRVLRVFRALRVLRLYRLIRSRKHGYNYEWGVFTFSICAIIFVAAGIFQALEDYPERERAIAFHDSLYFILVTLATIGYGDIVATTVLSEFFVMALIVAVVTVVPAQLTRLTALHKPKYAYDDAYSPRPRRGHVIVCGHIAPEAFADFLAEFYHPSRGVVSFDVVVLCAHAPSEVLNRLLSNVAYAAKTTYLRGSLMNERDRARVHLAGAEAVFVLANRHTPLSAAEDAATLLQALSVRNYADSTGRRLRTYLQMISDAHHDLSHIIGASQTLHAKRMKDDIVARGTVCPGACALILNLIQSVDEKKYHKRMAYPAPWMQEYLTGMSRQIYTIVFSEAFENHEFHDVARRLYHGFEVILLAVYRRDKDDRHPHVCLCPFGEAILEGDIGFVVASSAHTVHQILADYPQIVESEADAGRRSRSTSFRHQPLVSTSNLLHRQSPVHKRMLVVQSPPASGAGAFGFESLQEALENAVKKDTRSMEGHVVLCGSLRHVVPLVSRLRHMYHDLDGVFPVLVLLTDSVPTPSDFGPDWTLPADVFFVHGTSLRCADLGRVGAPQAKAVLLYPYDSQAHADDGDADHALLDYGAVTSLLCLETACDLAPLSLSAESTAAHDDLAFYATQSLPLAAVADHLVGHYPHLDPALFRGGSLQSMSARLRQHSAGDGPQWQWQNETPCVAVLHHGSNIKFCRPRDPHCNADDLPYLAPAYAAGRVFVDTRLDLLLCQAFYNPYITEVIQALAGDSLRLAEVPPAFVGLTFGELHLHLLAHDQLVLGLARCPHRRLGNLLPFVYTSPRPSAQIHSNDKMYVVARSS</sequence>
<feature type="domain" description="RCK N-terminal" evidence="15">
    <location>
        <begin position="686"/>
        <end position="784"/>
    </location>
</feature>
<feature type="compositionally biased region" description="Basic and acidic residues" evidence="11">
    <location>
        <begin position="10"/>
        <end position="20"/>
    </location>
</feature>
<evidence type="ECO:0000256" key="9">
    <source>
        <dbReference type="ARBA" id="ARBA00023136"/>
    </source>
</evidence>
<reference evidence="16 17" key="1">
    <citation type="journal article" date="2014" name="Genome Biol. Evol.">
        <title>The secreted proteins of Achlya hypogyna and Thraustotheca clavata identify the ancestral oomycete secretome and reveal gene acquisitions by horizontal gene transfer.</title>
        <authorList>
            <person name="Misner I."/>
            <person name="Blouin N."/>
            <person name="Leonard G."/>
            <person name="Richards T.A."/>
            <person name="Lane C.E."/>
        </authorList>
    </citation>
    <scope>NUCLEOTIDE SEQUENCE [LARGE SCALE GENOMIC DNA]</scope>
    <source>
        <strain evidence="16 17">ATCC 48635</strain>
    </source>
</reference>
<dbReference type="Pfam" id="PF22614">
    <property type="entry name" value="Slo-like_RCK"/>
    <property type="match status" value="2"/>
</dbReference>
<dbReference type="PRINTS" id="PR00169">
    <property type="entry name" value="KCHANNEL"/>
</dbReference>
<evidence type="ECO:0000256" key="12">
    <source>
        <dbReference type="SAM" id="Phobius"/>
    </source>
</evidence>
<feature type="transmembrane region" description="Helical" evidence="12">
    <location>
        <begin position="296"/>
        <end position="313"/>
    </location>
</feature>
<feature type="transmembrane region" description="Helical" evidence="12">
    <location>
        <begin position="233"/>
        <end position="253"/>
    </location>
</feature>
<keyword evidence="4 12" id="KW-0812">Transmembrane</keyword>
<evidence type="ECO:0000259" key="13">
    <source>
        <dbReference type="Pfam" id="PF00520"/>
    </source>
</evidence>
<protein>
    <recommendedName>
        <fullName evidence="18">Voltage-gated Ion Channel (VIC) Superfamily</fullName>
    </recommendedName>
</protein>
<keyword evidence="8" id="KW-0406">Ion transport</keyword>
<evidence type="ECO:0000256" key="7">
    <source>
        <dbReference type="ARBA" id="ARBA00022989"/>
    </source>
</evidence>
<dbReference type="EMBL" id="JNBR01001423">
    <property type="protein sequence ID" value="OQR87797.1"/>
    <property type="molecule type" value="Genomic_DNA"/>
</dbReference>
<dbReference type="InterPro" id="IPR003148">
    <property type="entry name" value="RCK_N"/>
</dbReference>
<keyword evidence="7 12" id="KW-1133">Transmembrane helix</keyword>
<dbReference type="Gene3D" id="1.10.287.70">
    <property type="match status" value="1"/>
</dbReference>
<evidence type="ECO:0000259" key="15">
    <source>
        <dbReference type="Pfam" id="PF22614"/>
    </source>
</evidence>
<evidence type="ECO:0000259" key="14">
    <source>
        <dbReference type="Pfam" id="PF03493"/>
    </source>
</evidence>
<organism evidence="16 17">
    <name type="scientific">Achlya hypogyna</name>
    <name type="common">Oomycete</name>
    <name type="synonym">Protoachlya hypogyna</name>
    <dbReference type="NCBI Taxonomy" id="1202772"/>
    <lineage>
        <taxon>Eukaryota</taxon>
        <taxon>Sar</taxon>
        <taxon>Stramenopiles</taxon>
        <taxon>Oomycota</taxon>
        <taxon>Saprolegniomycetes</taxon>
        <taxon>Saprolegniales</taxon>
        <taxon>Achlyaceae</taxon>
        <taxon>Achlya</taxon>
    </lineage>
</organism>
<evidence type="ECO:0000256" key="2">
    <source>
        <dbReference type="ARBA" id="ARBA00022448"/>
    </source>
</evidence>
<name>A0A1V9YQ85_ACHHY</name>
<comment type="caution">
    <text evidence="16">The sequence shown here is derived from an EMBL/GenBank/DDBJ whole genome shotgun (WGS) entry which is preliminary data.</text>
</comment>
<dbReference type="InterPro" id="IPR027359">
    <property type="entry name" value="Volt_channel_dom_sf"/>
</dbReference>
<keyword evidence="3" id="KW-0633">Potassium transport</keyword>
<feature type="transmembrane region" description="Helical" evidence="12">
    <location>
        <begin position="148"/>
        <end position="166"/>
    </location>
</feature>
<comment type="subcellular location">
    <subcellularLocation>
        <location evidence="1">Membrane</location>
        <topology evidence="1">Multi-pass membrane protein</topology>
    </subcellularLocation>
</comment>
<feature type="transmembrane region" description="Helical" evidence="12">
    <location>
        <begin position="265"/>
        <end position="284"/>
    </location>
</feature>
<dbReference type="InterPro" id="IPR003929">
    <property type="entry name" value="K_chnl_BK_asu"/>
</dbReference>